<keyword evidence="1" id="KW-0472">Membrane</keyword>
<evidence type="ECO:0000313" key="3">
    <source>
        <dbReference type="Proteomes" id="UP000539350"/>
    </source>
</evidence>
<dbReference type="EMBL" id="JACFXU010000013">
    <property type="protein sequence ID" value="MBA6412149.1"/>
    <property type="molecule type" value="Genomic_DNA"/>
</dbReference>
<keyword evidence="1" id="KW-1133">Transmembrane helix</keyword>
<comment type="caution">
    <text evidence="2">The sequence shown here is derived from an EMBL/GenBank/DDBJ whole genome shotgun (WGS) entry which is preliminary data.</text>
</comment>
<accession>A0A7W2TUE7</accession>
<dbReference type="Proteomes" id="UP000539350">
    <property type="component" value="Unassembled WGS sequence"/>
</dbReference>
<sequence>MTRTGRTIGIVLTLAMFVFSAWMYLRTSDWVALIFAIGSFGYAIVFLKVTPGSKP</sequence>
<gene>
    <name evidence="2" type="ORF">H2508_03395</name>
</gene>
<reference evidence="2 3" key="1">
    <citation type="submission" date="2020-07" db="EMBL/GenBank/DDBJ databases">
        <title>Halieaceae bacterium, F7430, whole genome shotgun sequencing project.</title>
        <authorList>
            <person name="Jiang S."/>
            <person name="Liu Z.W."/>
            <person name="Du Z.J."/>
        </authorList>
    </citation>
    <scope>NUCLEOTIDE SEQUENCE [LARGE SCALE GENOMIC DNA]</scope>
    <source>
        <strain evidence="2 3">F7430</strain>
    </source>
</reference>
<keyword evidence="1" id="KW-0812">Transmembrane</keyword>
<organism evidence="2 3">
    <name type="scientific">Sediminihaliea albiluteola</name>
    <dbReference type="NCBI Taxonomy" id="2758564"/>
    <lineage>
        <taxon>Bacteria</taxon>
        <taxon>Pseudomonadati</taxon>
        <taxon>Pseudomonadota</taxon>
        <taxon>Gammaproteobacteria</taxon>
        <taxon>Cellvibrionales</taxon>
        <taxon>Halieaceae</taxon>
        <taxon>Sediminihaliea</taxon>
    </lineage>
</organism>
<feature type="transmembrane region" description="Helical" evidence="1">
    <location>
        <begin position="7"/>
        <end position="24"/>
    </location>
</feature>
<name>A0A7W2TUE7_9GAMM</name>
<evidence type="ECO:0000313" key="2">
    <source>
        <dbReference type="EMBL" id="MBA6412149.1"/>
    </source>
</evidence>
<dbReference type="RefSeq" id="WP_182168968.1">
    <property type="nucleotide sequence ID" value="NZ_JACFXU010000013.1"/>
</dbReference>
<evidence type="ECO:0000256" key="1">
    <source>
        <dbReference type="SAM" id="Phobius"/>
    </source>
</evidence>
<keyword evidence="3" id="KW-1185">Reference proteome</keyword>
<feature type="transmembrane region" description="Helical" evidence="1">
    <location>
        <begin position="30"/>
        <end position="49"/>
    </location>
</feature>
<dbReference type="AlphaFoldDB" id="A0A7W2TUE7"/>
<protein>
    <submittedName>
        <fullName evidence="2">Uncharacterized protein</fullName>
    </submittedName>
</protein>
<proteinExistence type="predicted"/>